<dbReference type="PROSITE" id="PS00028">
    <property type="entry name" value="ZINC_FINGER_C2H2_1"/>
    <property type="match status" value="32"/>
</dbReference>
<evidence type="ECO:0000313" key="12">
    <source>
        <dbReference type="EMBL" id="KAG8432077.1"/>
    </source>
</evidence>
<dbReference type="PROSITE" id="PS50157">
    <property type="entry name" value="ZINC_FINGER_C2H2_2"/>
    <property type="match status" value="33"/>
</dbReference>
<evidence type="ECO:0000256" key="6">
    <source>
        <dbReference type="ARBA" id="ARBA00023015"/>
    </source>
</evidence>
<gene>
    <name evidence="12" type="ORF">GDO86_018828</name>
</gene>
<keyword evidence="4 9" id="KW-0863">Zinc-finger</keyword>
<name>A0A8T2IKB3_9PIPI</name>
<dbReference type="GO" id="GO:0000978">
    <property type="term" value="F:RNA polymerase II cis-regulatory region sequence-specific DNA binding"/>
    <property type="evidence" value="ECO:0007669"/>
    <property type="project" value="TreeGrafter"/>
</dbReference>
<feature type="region of interest" description="Disordered" evidence="10">
    <location>
        <begin position="277"/>
        <end position="339"/>
    </location>
</feature>
<feature type="domain" description="C2H2-type" evidence="11">
    <location>
        <begin position="402"/>
        <end position="424"/>
    </location>
</feature>
<feature type="region of interest" description="Disordered" evidence="10">
    <location>
        <begin position="577"/>
        <end position="606"/>
    </location>
</feature>
<dbReference type="InterPro" id="IPR013087">
    <property type="entry name" value="Znf_C2H2_type"/>
</dbReference>
<feature type="domain" description="C2H2-type" evidence="11">
    <location>
        <begin position="1713"/>
        <end position="1742"/>
    </location>
</feature>
<dbReference type="GO" id="GO:0001228">
    <property type="term" value="F:DNA-binding transcription activator activity, RNA polymerase II-specific"/>
    <property type="evidence" value="ECO:0007669"/>
    <property type="project" value="TreeGrafter"/>
</dbReference>
<feature type="domain" description="C2H2-type" evidence="11">
    <location>
        <begin position="1967"/>
        <end position="1994"/>
    </location>
</feature>
<feature type="domain" description="C2H2-type" evidence="11">
    <location>
        <begin position="482"/>
        <end position="509"/>
    </location>
</feature>
<feature type="domain" description="C2H2-type" evidence="11">
    <location>
        <begin position="1943"/>
        <end position="1970"/>
    </location>
</feature>
<feature type="domain" description="C2H2-type" evidence="11">
    <location>
        <begin position="67"/>
        <end position="94"/>
    </location>
</feature>
<dbReference type="FunFam" id="3.30.160.60:FF:000340">
    <property type="entry name" value="zinc finger protein 473 isoform X1"/>
    <property type="match status" value="1"/>
</dbReference>
<evidence type="ECO:0000256" key="1">
    <source>
        <dbReference type="ARBA" id="ARBA00004123"/>
    </source>
</evidence>
<feature type="domain" description="C2H2-type" evidence="11">
    <location>
        <begin position="1995"/>
        <end position="2022"/>
    </location>
</feature>
<feature type="domain" description="C2H2-type" evidence="11">
    <location>
        <begin position="1042"/>
        <end position="1069"/>
    </location>
</feature>
<dbReference type="FunFam" id="3.30.160.60:FF:001345">
    <property type="entry name" value="zinc finger protein 646"/>
    <property type="match status" value="4"/>
</dbReference>
<feature type="domain" description="C2H2-type" evidence="11">
    <location>
        <begin position="1601"/>
        <end position="1628"/>
    </location>
</feature>
<dbReference type="GO" id="GO:0005634">
    <property type="term" value="C:nucleus"/>
    <property type="evidence" value="ECO:0007669"/>
    <property type="project" value="UniProtKB-SubCell"/>
</dbReference>
<keyword evidence="6" id="KW-0805">Transcription regulation</keyword>
<feature type="compositionally biased region" description="Polar residues" evidence="10">
    <location>
        <begin position="583"/>
        <end position="597"/>
    </location>
</feature>
<comment type="subcellular location">
    <subcellularLocation>
        <location evidence="1">Nucleus</location>
    </subcellularLocation>
</comment>
<feature type="domain" description="C2H2-type" evidence="11">
    <location>
        <begin position="1574"/>
        <end position="1601"/>
    </location>
</feature>
<feature type="domain" description="C2H2-type" evidence="11">
    <location>
        <begin position="1475"/>
        <end position="1502"/>
    </location>
</feature>
<evidence type="ECO:0000256" key="3">
    <source>
        <dbReference type="ARBA" id="ARBA00022737"/>
    </source>
</evidence>
<dbReference type="InterPro" id="IPR036236">
    <property type="entry name" value="Znf_C2H2_sf"/>
</dbReference>
<evidence type="ECO:0000256" key="8">
    <source>
        <dbReference type="ARBA" id="ARBA00023242"/>
    </source>
</evidence>
<feature type="region of interest" description="Disordered" evidence="10">
    <location>
        <begin position="1148"/>
        <end position="1188"/>
    </location>
</feature>
<feature type="domain" description="C2H2-type" evidence="11">
    <location>
        <begin position="1189"/>
        <end position="1211"/>
    </location>
</feature>
<dbReference type="FunFam" id="3.30.160.60:FF:001289">
    <property type="entry name" value="Zinc finger protein 574"/>
    <property type="match status" value="1"/>
</dbReference>
<feature type="domain" description="C2H2-type" evidence="11">
    <location>
        <begin position="1116"/>
        <end position="1143"/>
    </location>
</feature>
<dbReference type="SMART" id="SM00355">
    <property type="entry name" value="ZnF_C2H2"/>
    <property type="match status" value="35"/>
</dbReference>
<feature type="compositionally biased region" description="Polar residues" evidence="10">
    <location>
        <begin position="1175"/>
        <end position="1188"/>
    </location>
</feature>
<feature type="domain" description="C2H2-type" evidence="11">
    <location>
        <begin position="795"/>
        <end position="817"/>
    </location>
</feature>
<dbReference type="PANTHER" id="PTHR24376">
    <property type="entry name" value="ZINC FINGER PROTEIN"/>
    <property type="match status" value="1"/>
</dbReference>
<feature type="domain" description="C2H2-type" evidence="11">
    <location>
        <begin position="963"/>
        <end position="985"/>
    </location>
</feature>
<feature type="domain" description="C2H2-type" evidence="11">
    <location>
        <begin position="1216"/>
        <end position="1243"/>
    </location>
</feature>
<dbReference type="OrthoDB" id="8117402at2759"/>
<feature type="domain" description="C2H2-type" evidence="11">
    <location>
        <begin position="1916"/>
        <end position="1939"/>
    </location>
</feature>
<feature type="domain" description="C2H2-type" evidence="11">
    <location>
        <begin position="1848"/>
        <end position="1871"/>
    </location>
</feature>
<keyword evidence="7" id="KW-0804">Transcription</keyword>
<feature type="compositionally biased region" description="Polar residues" evidence="10">
    <location>
        <begin position="776"/>
        <end position="787"/>
    </location>
</feature>
<keyword evidence="3" id="KW-0677">Repeat</keyword>
<dbReference type="Pfam" id="PF00096">
    <property type="entry name" value="zf-C2H2"/>
    <property type="match status" value="19"/>
</dbReference>
<comment type="caution">
    <text evidence="12">The sequence shown here is derived from an EMBL/GenBank/DDBJ whole genome shotgun (WGS) entry which is preliminary data.</text>
</comment>
<organism evidence="12 13">
    <name type="scientific">Hymenochirus boettgeri</name>
    <name type="common">Congo dwarf clawed frog</name>
    <dbReference type="NCBI Taxonomy" id="247094"/>
    <lineage>
        <taxon>Eukaryota</taxon>
        <taxon>Metazoa</taxon>
        <taxon>Chordata</taxon>
        <taxon>Craniata</taxon>
        <taxon>Vertebrata</taxon>
        <taxon>Euteleostomi</taxon>
        <taxon>Amphibia</taxon>
        <taxon>Batrachia</taxon>
        <taxon>Anura</taxon>
        <taxon>Pipoidea</taxon>
        <taxon>Pipidae</taxon>
        <taxon>Pipinae</taxon>
        <taxon>Hymenochirus</taxon>
    </lineage>
</organism>
<feature type="domain" description="C2H2-type" evidence="11">
    <location>
        <begin position="1420"/>
        <end position="1442"/>
    </location>
</feature>
<feature type="domain" description="C2H2-type" evidence="11">
    <location>
        <begin position="95"/>
        <end position="118"/>
    </location>
</feature>
<feature type="compositionally biased region" description="Basic and acidic residues" evidence="10">
    <location>
        <begin position="762"/>
        <end position="775"/>
    </location>
</feature>
<evidence type="ECO:0000259" key="11">
    <source>
        <dbReference type="PROSITE" id="PS50157"/>
    </source>
</evidence>
<dbReference type="Proteomes" id="UP000812440">
    <property type="component" value="Unassembled WGS sequence"/>
</dbReference>
<feature type="region of interest" description="Disordered" evidence="10">
    <location>
        <begin position="914"/>
        <end position="953"/>
    </location>
</feature>
<dbReference type="FunFam" id="3.30.160.60:FF:002632">
    <property type="entry name" value="Zinc finger protein 646"/>
    <property type="match status" value="1"/>
</dbReference>
<evidence type="ECO:0000256" key="10">
    <source>
        <dbReference type="SAM" id="MobiDB-lite"/>
    </source>
</evidence>
<evidence type="ECO:0000256" key="4">
    <source>
        <dbReference type="ARBA" id="ARBA00022771"/>
    </source>
</evidence>
<sequence>MDEGLLGGDQLDGAHDNPIKFSGTSLLQGLPESLKEERPYKCSQCDKSYRHAGSLVNHKKTHQIGQYACLICQKEYSNPMGLKNHLRIHSEEKRFRCSECGESFRMLRQLSNHHKEAHDYNCVSNDENFLSSQESVDTSSPVLMESSNLISNLENYIAESVVPGDFSQLISKYYPDEKFEAAGNEQVDPATELKDLQKMDNEFEERRYKCKQCGKAYKHAGSLANHRQTHKVGVYQCPTCFKEFSNLMAMKNHCRLHSESRTQRRLKHSYSVAHLTSDPTENYAAESPSPPAVLKSGDLLQKSDGQQALSDASEASISEEEKKSPPHMQDSPPDLLDSSNKEMTELNKQHTLTKGEDLSPDAFSNSIQQMNEDCLDQTEQQGLEVTDDEEAKQGESLENRPFWCQLCGKTYRHAGSLINHKKTHLTGVYSCSVCSKQLFNMAALKNHLRAHFKSRAGRQMDDFFFQPSSFSDGLFHNTEEFYQCEVCNETLHSKKDLQQHQTIHLQKTSPQTGVLNAEGGLTTENCCEKEIQVSQGSCEDSHSGTLPMIKKEKDVGYQEPLQLSVDSLKQESVGDNFEDTLHGSEQSSKDQIVSKDTNISEHDPLAEDRPHRCEACGKTYIHKSSLLNHKLTHQTGVYQCSLCPKQYSNLMALRNHLRFHSRRSSGLHGSALNQGHQLQSTDPVSTESPTYAASSQTSPNEDGSHMTDKDFAGRPSDESNIPCSCGKVFDCTESFQTHTQLCMKATAVSDSAEISDQLKGESINHPEDSVCKTRESMQSPGKVSESQEQTAKRIYECDLCEKSYRHSGSLINHKRTHQTGDYVCYICSKHIHNLAALKNHLRIHHKVKRGRPLEESDHPPFLLSDMFYSQGNQGMFCCGLCDEIFQSEQDLLSHQQLHVEIECKNWFQPQDSDTLDIHPAEEGSSSGGVGDLSNWEGCTHPETDNGIENNDDKNKDFSFKDSYACEDCREVFASPEELNKHNQTHQTGIYQCSFCPQEYPNLLALKDHFLSHTKLQVLRNNNQEISEHQELEGSLPTFNLPYDCGHCGMVLSNEADFHQHQVEHEDQIKSSLPRNHNEEHFTDSHFTMNSSERELLRSIKEDMEDSNELGGRLLSHICGFCGKTYDDLESLQAHSLTHADEEMALTDKTPISAEEDVQNEEGPSNEEIKVEENPTESLPNDESQESRPFTCNQCGKSYRHGGSLVNHKKTHLVGNFKCFVCSRQYPNLAAYRNHLRHHPKCKQKASLKNIPELEAQNRYNNGIPNDNDELSNPSTASGNLLSNALLLKNNHSNVNVITESSPQPPQTHKNRFKTSCRWPSGVRTARKSGKRRRLLATRSLEDAGQDAAKEKSVQRCRLCGKTFFALPDLLQHLAGNCRNKDAVGTVAATPVGVKEKPPLSLSVISLKKEEEEPGFHYRPFRCEVCGRSYRHAGSLINHKQTHKTGIFRCSICQKPFFNLMAMKNHNRIHFELKRHKCLDCGKAFRLHKQLETHQRIHKEKTVVKKAGRRNRRVPRVRKSSTSQRQKSLSYNVPVESLGVDYKVKDLKGKYENNIASTARRGSAKKGLDPDSRPYQCKECGRSYRHAGSLFNHKKSHATGQYRCSICDKTYPNLMAMKNHQRTHYEAKRHACSECGKVFKWKRQLVRHQLVHARVSSTQMKKVKDCTQEHSDSFDTNKVLPRKGAASTEPINMDAEHLVEAAPLKYSLEPSQKTKCTDCGRCFVSYDDLESHSCKQSNNSEDPVDCGQKDADLNPATELHAEQRPYQCNICDRTYRHAGSLRNHKNTHMTGHYKCTICLKQFSNPMAMKYHVRTHTAEKRFQCLECGKAFRSSRELICHQRVHTGEKPFHCPICSRGFSSKLILRHHQLTHTKFPASSSPVSASPVLPDGNIKKKCKNGSSVSVNKDSPDQTDERRFKCNQCERSYRHAGSLLNHRKTHSTGVYKCPDCHKEFFNLLALKNHLRIHRYPCPECGKAFRISSHLATHRKIHEQGGPFTCQICSKRFFCRTSFEQHQLTHGTQDPSGVEAISKLMVEVT</sequence>
<dbReference type="GO" id="GO:0008270">
    <property type="term" value="F:zinc ion binding"/>
    <property type="evidence" value="ECO:0007669"/>
    <property type="project" value="UniProtKB-KW"/>
</dbReference>
<evidence type="ECO:0000313" key="13">
    <source>
        <dbReference type="Proteomes" id="UP000812440"/>
    </source>
</evidence>
<feature type="compositionally biased region" description="Basic residues" evidence="10">
    <location>
        <begin position="1503"/>
        <end position="1518"/>
    </location>
</feature>
<dbReference type="EMBL" id="JAACNH010000011">
    <property type="protein sequence ID" value="KAG8432077.1"/>
    <property type="molecule type" value="Genomic_DNA"/>
</dbReference>
<feature type="compositionally biased region" description="Polar residues" evidence="10">
    <location>
        <begin position="671"/>
        <end position="701"/>
    </location>
</feature>
<feature type="domain" description="C2H2-type" evidence="11">
    <location>
        <begin position="822"/>
        <end position="849"/>
    </location>
</feature>
<feature type="domain" description="C2H2-type" evidence="11">
    <location>
        <begin position="1792"/>
        <end position="1819"/>
    </location>
</feature>
<proteinExistence type="predicted"/>
<feature type="domain" description="C2H2-type" evidence="11">
    <location>
        <begin position="40"/>
        <end position="62"/>
    </location>
</feature>
<accession>A0A8T2IKB3</accession>
<feature type="domain" description="C2H2-type" evidence="11">
    <location>
        <begin position="611"/>
        <end position="633"/>
    </location>
</feature>
<feature type="region of interest" description="Disordered" evidence="10">
    <location>
        <begin position="762"/>
        <end position="787"/>
    </location>
</feature>
<feature type="compositionally biased region" description="Basic and acidic residues" evidence="10">
    <location>
        <begin position="702"/>
        <end position="715"/>
    </location>
</feature>
<feature type="domain" description="C2H2-type" evidence="11">
    <location>
        <begin position="876"/>
        <end position="898"/>
    </location>
</feature>
<evidence type="ECO:0000256" key="2">
    <source>
        <dbReference type="ARBA" id="ARBA00022723"/>
    </source>
</evidence>
<feature type="region of interest" description="Disordered" evidence="10">
    <location>
        <begin position="1063"/>
        <end position="1087"/>
    </location>
</feature>
<protein>
    <recommendedName>
        <fullName evidence="11">C2H2-type domain-containing protein</fullName>
    </recommendedName>
</protein>
<evidence type="ECO:0000256" key="9">
    <source>
        <dbReference type="PROSITE-ProRule" id="PRU00042"/>
    </source>
</evidence>
<keyword evidence="8" id="KW-0539">Nucleus</keyword>
<keyword evidence="5" id="KW-0862">Zinc</keyword>
<keyword evidence="2" id="KW-0479">Metal-binding</keyword>
<feature type="domain" description="C2H2-type" evidence="11">
    <location>
        <begin position="235"/>
        <end position="262"/>
    </location>
</feature>
<feature type="domain" description="C2H2-type" evidence="11">
    <location>
        <begin position="1765"/>
        <end position="1787"/>
    </location>
</feature>
<dbReference type="FunFam" id="3.30.160.60:FF:000446">
    <property type="entry name" value="Zinc finger protein"/>
    <property type="match status" value="6"/>
</dbReference>
<feature type="domain" description="C2H2-type" evidence="11">
    <location>
        <begin position="429"/>
        <end position="456"/>
    </location>
</feature>
<keyword evidence="13" id="KW-1185">Reference proteome</keyword>
<dbReference type="FunFam" id="3.30.160.60:FF:000065">
    <property type="entry name" value="B-cell CLL/lymphoma 6, member B"/>
    <property type="match status" value="1"/>
</dbReference>
<feature type="domain" description="C2H2-type" evidence="11">
    <location>
        <begin position="208"/>
        <end position="230"/>
    </location>
</feature>
<feature type="domain" description="C2H2-type" evidence="11">
    <location>
        <begin position="638"/>
        <end position="665"/>
    </location>
</feature>
<evidence type="ECO:0000256" key="7">
    <source>
        <dbReference type="ARBA" id="ARBA00023163"/>
    </source>
</evidence>
<feature type="region of interest" description="Disordered" evidence="10">
    <location>
        <begin position="664"/>
        <end position="715"/>
    </location>
</feature>
<dbReference type="Gene3D" id="3.30.160.60">
    <property type="entry name" value="Classic Zinc Finger"/>
    <property type="match status" value="20"/>
</dbReference>
<dbReference type="FunFam" id="3.30.160.60:FF:000729">
    <property type="entry name" value="Zinc finger protein 646"/>
    <property type="match status" value="1"/>
</dbReference>
<feature type="domain" description="C2H2-type" evidence="11">
    <location>
        <begin position="1629"/>
        <end position="1656"/>
    </location>
</feature>
<feature type="region of interest" description="Disordered" evidence="10">
    <location>
        <begin position="1502"/>
        <end position="1527"/>
    </location>
</feature>
<feature type="domain" description="C2H2-type" evidence="11">
    <location>
        <begin position="1820"/>
        <end position="1847"/>
    </location>
</feature>
<feature type="domain" description="C2H2-type" evidence="11">
    <location>
        <begin position="1447"/>
        <end position="1474"/>
    </location>
</feature>
<dbReference type="SUPFAM" id="SSF57667">
    <property type="entry name" value="beta-beta-alpha zinc fingers"/>
    <property type="match status" value="16"/>
</dbReference>
<dbReference type="PANTHER" id="PTHR24376:SF100">
    <property type="entry name" value="ZINC FINGER PROTEIN 646"/>
    <property type="match status" value="1"/>
</dbReference>
<dbReference type="FunFam" id="3.30.160.60:FF:002243">
    <property type="entry name" value="zinc finger protein 646"/>
    <property type="match status" value="1"/>
</dbReference>
<reference evidence="12" key="1">
    <citation type="thesis" date="2020" institute="ProQuest LLC" country="789 East Eisenhower Parkway, Ann Arbor, MI, USA">
        <title>Comparative Genomics and Chromosome Evolution.</title>
        <authorList>
            <person name="Mudd A.B."/>
        </authorList>
    </citation>
    <scope>NUCLEOTIDE SEQUENCE</scope>
    <source>
        <strain evidence="12">Female2</strain>
        <tissue evidence="12">Blood</tissue>
    </source>
</reference>
<evidence type="ECO:0000256" key="5">
    <source>
        <dbReference type="ARBA" id="ARBA00022833"/>
    </source>
</evidence>